<feature type="domain" description="K Homology" evidence="4">
    <location>
        <begin position="1311"/>
        <end position="1378"/>
    </location>
</feature>
<feature type="region of interest" description="Disordered" evidence="3">
    <location>
        <begin position="302"/>
        <end position="324"/>
    </location>
</feature>
<proteinExistence type="predicted"/>
<dbReference type="Pfam" id="PF00013">
    <property type="entry name" value="KH_1"/>
    <property type="match status" value="2"/>
</dbReference>
<dbReference type="PANTHER" id="PTHR10288">
    <property type="entry name" value="KH DOMAIN CONTAINING RNA BINDING PROTEIN"/>
    <property type="match status" value="1"/>
</dbReference>
<feature type="domain" description="K Homology" evidence="4">
    <location>
        <begin position="1127"/>
        <end position="1196"/>
    </location>
</feature>
<keyword evidence="2" id="KW-0694">RNA-binding</keyword>
<comment type="caution">
    <text evidence="5">The sequence shown here is derived from an EMBL/GenBank/DDBJ whole genome shotgun (WGS) entry which is preliminary data.</text>
</comment>
<sequence length="1381" mass="147732">MCRRRRHGWGAGWTRQRRCETCSSQTSRGRTQWSTSSNSQADGAPDRLPAQGRPPRPALRHARPAPPACSWRAQVPAPGRHGEGGAGGRGARRVPVGRRADGDGLLLGAGRGHLHAAVDGERQEGTVAHAMQQAMEAMPEEVRKVWGGGTFYIVSPTNKGAHVVSAEPKFSGGLATFGSLDGLGPLVRKVLFRRKFGMWSTRKRKYCQRVDPQQFICATSSRRARPPMRQSPWQARRLLKRWARAWAPWRHLGAPLRCLCALRAQQTLCWPLLLVLGSLGALAALSALAGLRAPWTTAEAGSPIRHSAGGEAPPAPRAPAPAGAPALAQRCHASSLEASEVHACSDADERPARVCIVSSEFQGIVPNGGIGTFYSTLAETLVLAGHAVTLLYTQGEVSHSPGRGFVHWVEHYRSIGVALLPLHGGLQAAALQDHATTSWLVYSWLAERQRDFDLVHFPDYQGHGYYSLLAKHVGLQFSNATLAVTAHGPNRWAAPASGERLDTIEVAEVDFLEGQSVRLAEVLISPSDYLLRWYMRQGWHPQNTPLLMPLLLPRDARQLVQEVSAAGRALLSGTVPVSELVFFGRLELRKGLVDFCDAIDRLLHGASGGETPLEPARLQAVTFLGSSRCTVFGQPSQEYVLGRARSWEQMGIRVTLHSDKDTRGALQYLLHGRGARVAVLPSRVENSPQAVLELIGAGAPFLASDAGGIPELIATASRGRVLFGRKNVTELTNALQRILATGAQAAQGARELDGLERAWLDWHACVPCQLARSSAAVARKTKRLRDSTAARTRVSACVLLSSQRVCDLRASCLSLLDQDADMVAELIVGVAGGDSGRQEQVVEDLQHFVRASVLSAPTRTAALSACARKSTQQHLLLLDAGTILEPRALSVMSSTLSLLGSTGVTTMSYEYGNLLQFDLFYSTEEIREAMRPKAEQPVRLALGPAARPGVFKDILGGGVVLLAASALGGLLEAAGDEELLAHSQGFWELLAHAAFRGQGVPLVPEPVCWVRHVHAAPRSMADLRRLLRPVSPPFSLEAMQEILHQSPAGIAAVMEAKQLPQAVILDPGRPAEGFVPHFPARGRLAGASCASAEVVVLFGAKASIEYSLSGMVSKIAEAAQEFQAPEQELAAFVIMSANAVSALIGTRGATIAGVRQASGCKVSADVEKFNGEQIVRVTGHVESLPVALTMLTEFVMRSGDSLDLALIEYPPTGQAVMAQSPAPGPKGSGKKGGLKSFGAVGARRPAPAALPWSPLVPRGLKRTHEELMQEQLSMEPGEMDVAVADLGKPPREDIPDLVELPDETDEQVSQSRSTIAFTIPKDAIGRVLGKGGSSASAIRVATGATLSIEPNEVEGVVTVKGSLDAVHRAHRLIIGRVLAAR</sequence>
<dbReference type="SUPFAM" id="SSF53756">
    <property type="entry name" value="UDP-Glycosyltransferase/glycogen phosphorylase"/>
    <property type="match status" value="1"/>
</dbReference>
<dbReference type="SUPFAM" id="SSF54791">
    <property type="entry name" value="Eukaryotic type KH-domain (KH-domain type I)"/>
    <property type="match status" value="2"/>
</dbReference>
<reference evidence="5" key="1">
    <citation type="submission" date="2023-10" db="EMBL/GenBank/DDBJ databases">
        <authorList>
            <person name="Chen Y."/>
            <person name="Shah S."/>
            <person name="Dougan E. K."/>
            <person name="Thang M."/>
            <person name="Chan C."/>
        </authorList>
    </citation>
    <scope>NUCLEOTIDE SEQUENCE [LARGE SCALE GENOMIC DNA]</scope>
</reference>
<gene>
    <name evidence="5" type="ORF">PCOR1329_LOCUS48340</name>
</gene>
<feature type="region of interest" description="Disordered" evidence="3">
    <location>
        <begin position="1"/>
        <end position="96"/>
    </location>
</feature>
<evidence type="ECO:0000256" key="1">
    <source>
        <dbReference type="ARBA" id="ARBA00022737"/>
    </source>
</evidence>
<dbReference type="Proteomes" id="UP001189429">
    <property type="component" value="Unassembled WGS sequence"/>
</dbReference>
<dbReference type="InterPro" id="IPR004087">
    <property type="entry name" value="KH_dom"/>
</dbReference>
<dbReference type="Gene3D" id="3.40.50.2000">
    <property type="entry name" value="Glycogen Phosphorylase B"/>
    <property type="match status" value="2"/>
</dbReference>
<evidence type="ECO:0000313" key="6">
    <source>
        <dbReference type="Proteomes" id="UP001189429"/>
    </source>
</evidence>
<keyword evidence="6" id="KW-1185">Reference proteome</keyword>
<evidence type="ECO:0000256" key="2">
    <source>
        <dbReference type="PROSITE-ProRule" id="PRU00117"/>
    </source>
</evidence>
<feature type="compositionally biased region" description="Polar residues" evidence="3">
    <location>
        <begin position="21"/>
        <end position="41"/>
    </location>
</feature>
<evidence type="ECO:0000259" key="4">
    <source>
        <dbReference type="SMART" id="SM00322"/>
    </source>
</evidence>
<evidence type="ECO:0000313" key="5">
    <source>
        <dbReference type="EMBL" id="CAK0858736.1"/>
    </source>
</evidence>
<name>A0ABN9UGI6_9DINO</name>
<dbReference type="EMBL" id="CAUYUJ010015837">
    <property type="protein sequence ID" value="CAK0858736.1"/>
    <property type="molecule type" value="Genomic_DNA"/>
</dbReference>
<dbReference type="SMART" id="SM00322">
    <property type="entry name" value="KH"/>
    <property type="match status" value="2"/>
</dbReference>
<accession>A0ABN9UGI6</accession>
<protein>
    <recommendedName>
        <fullName evidence="4">K Homology domain-containing protein</fullName>
    </recommendedName>
</protein>
<dbReference type="CDD" id="cd03801">
    <property type="entry name" value="GT4_PimA-like"/>
    <property type="match status" value="1"/>
</dbReference>
<evidence type="ECO:0000256" key="3">
    <source>
        <dbReference type="SAM" id="MobiDB-lite"/>
    </source>
</evidence>
<dbReference type="PROSITE" id="PS50084">
    <property type="entry name" value="KH_TYPE_1"/>
    <property type="match status" value="2"/>
</dbReference>
<dbReference type="InterPro" id="IPR004088">
    <property type="entry name" value="KH_dom_type_1"/>
</dbReference>
<organism evidence="5 6">
    <name type="scientific">Prorocentrum cordatum</name>
    <dbReference type="NCBI Taxonomy" id="2364126"/>
    <lineage>
        <taxon>Eukaryota</taxon>
        <taxon>Sar</taxon>
        <taxon>Alveolata</taxon>
        <taxon>Dinophyceae</taxon>
        <taxon>Prorocentrales</taxon>
        <taxon>Prorocentraceae</taxon>
        <taxon>Prorocentrum</taxon>
    </lineage>
</organism>
<dbReference type="Gene3D" id="3.30.1370.10">
    <property type="entry name" value="K Homology domain, type 1"/>
    <property type="match status" value="2"/>
</dbReference>
<keyword evidence="1" id="KW-0677">Repeat</keyword>
<dbReference type="InterPro" id="IPR036612">
    <property type="entry name" value="KH_dom_type_1_sf"/>
</dbReference>
<dbReference type="Pfam" id="PF13692">
    <property type="entry name" value="Glyco_trans_1_4"/>
    <property type="match status" value="1"/>
</dbReference>